<dbReference type="Proteomes" id="UP000582659">
    <property type="component" value="Unassembled WGS sequence"/>
</dbReference>
<feature type="compositionally biased region" description="Basic residues" evidence="1">
    <location>
        <begin position="88"/>
        <end position="105"/>
    </location>
</feature>
<feature type="region of interest" description="Disordered" evidence="1">
    <location>
        <begin position="152"/>
        <end position="179"/>
    </location>
</feature>
<feature type="compositionally biased region" description="Basic and acidic residues" evidence="1">
    <location>
        <begin position="112"/>
        <end position="139"/>
    </location>
</feature>
<evidence type="ECO:0000313" key="5">
    <source>
        <dbReference type="WBParaSite" id="BXY_0754700.1"/>
    </source>
</evidence>
<dbReference type="OrthoDB" id="6252479at2759"/>
<dbReference type="eggNOG" id="ENOG502S3XS">
    <property type="taxonomic scope" value="Eukaryota"/>
</dbReference>
<organism evidence="3 5">
    <name type="scientific">Bursaphelenchus xylophilus</name>
    <name type="common">Pinewood nematode worm</name>
    <name type="synonym">Aphelenchoides xylophilus</name>
    <dbReference type="NCBI Taxonomy" id="6326"/>
    <lineage>
        <taxon>Eukaryota</taxon>
        <taxon>Metazoa</taxon>
        <taxon>Ecdysozoa</taxon>
        <taxon>Nematoda</taxon>
        <taxon>Chromadorea</taxon>
        <taxon>Rhabditida</taxon>
        <taxon>Tylenchina</taxon>
        <taxon>Tylenchomorpha</taxon>
        <taxon>Aphelenchoidea</taxon>
        <taxon>Aphelenchoididae</taxon>
        <taxon>Bursaphelenchus</taxon>
    </lineage>
</organism>
<dbReference type="AlphaFoldDB" id="A0A1I7S3G6"/>
<feature type="compositionally biased region" description="Polar residues" evidence="1">
    <location>
        <begin position="211"/>
        <end position="220"/>
    </location>
</feature>
<evidence type="ECO:0000313" key="2">
    <source>
        <dbReference type="EMBL" id="CAD5226809.1"/>
    </source>
</evidence>
<keyword evidence="4" id="KW-1185">Reference proteome</keyword>
<sequence length="492" mass="56141">MSLEGRVENFLRGLVGRSSTKQPPAIPKPRSRSAHTRSSGVVTYPELPLARSPSTRRSFKKENTAGDTDLPLQTDPNQPLSEEDTMHWMKRFRKSFRGRSARKTIKPTDTVTTKEEKTDKNTEPSKKEKKKEPLIRKDTIVVDPKKKLIVQRTRSITHKQIVDKESRDPPQPLVTHFPVDNPDLVMTSVEYDQYGGMSPQALWGKKPENYQKPNQESGYNSPLEVQVSPTNVTSGPTSKSNPRSPSLPPSRFSSPGSPVHHSHPLDRQRFLAKSESNLRRLLSSDNSEQMVAFLRKQVQETKYVTAVFESAKGGIAPILGDIVKEMSHWLGTYSRLLAVACEVHWSVPEKIRSRVVEIRMKEELHRVLRQNNSRVLRLYDENGGVIPLNLIDSKTEENCARDAGLDAFQGIYRRYYPALLNLQDYTTMDTHKSYWTLENLGNYRTPLQPAPTKFMYRPSRDILAKKSIVALNMAVLRMHGDDWDYENEARKP</sequence>
<reference evidence="5" key="1">
    <citation type="submission" date="2016-11" db="UniProtKB">
        <authorList>
            <consortium name="WormBaseParasite"/>
        </authorList>
    </citation>
    <scope>IDENTIFICATION</scope>
</reference>
<evidence type="ECO:0000256" key="1">
    <source>
        <dbReference type="SAM" id="MobiDB-lite"/>
    </source>
</evidence>
<reference evidence="2" key="2">
    <citation type="submission" date="2020-09" db="EMBL/GenBank/DDBJ databases">
        <authorList>
            <person name="Kikuchi T."/>
        </authorList>
    </citation>
    <scope>NUCLEOTIDE SEQUENCE</scope>
    <source>
        <strain evidence="2">Ka4C1</strain>
    </source>
</reference>
<feature type="compositionally biased region" description="Low complexity" evidence="1">
    <location>
        <begin position="238"/>
        <end position="259"/>
    </location>
</feature>
<proteinExistence type="predicted"/>
<feature type="region of interest" description="Disordered" evidence="1">
    <location>
        <begin position="1"/>
        <end position="139"/>
    </location>
</feature>
<dbReference type="EMBL" id="CAJFCV020000004">
    <property type="protein sequence ID" value="CAG9116296.1"/>
    <property type="molecule type" value="Genomic_DNA"/>
</dbReference>
<dbReference type="Proteomes" id="UP000095284">
    <property type="component" value="Unplaced"/>
</dbReference>
<evidence type="ECO:0000313" key="3">
    <source>
        <dbReference type="Proteomes" id="UP000095284"/>
    </source>
</evidence>
<dbReference type="WBParaSite" id="BXY_0754700.1">
    <property type="protein sequence ID" value="BXY_0754700.1"/>
    <property type="gene ID" value="BXY_0754700"/>
</dbReference>
<dbReference type="Proteomes" id="UP000659654">
    <property type="component" value="Unassembled WGS sequence"/>
</dbReference>
<feature type="region of interest" description="Disordered" evidence="1">
    <location>
        <begin position="200"/>
        <end position="264"/>
    </location>
</feature>
<name>A0A1I7S3G6_BURXY</name>
<gene>
    <name evidence="2" type="ORF">BXYJ_LOCUS9354</name>
</gene>
<protein>
    <submittedName>
        <fullName evidence="2">(pine wood nematode) hypothetical protein</fullName>
    </submittedName>
</protein>
<feature type="compositionally biased region" description="Polar residues" evidence="1">
    <location>
        <begin position="227"/>
        <end position="237"/>
    </location>
</feature>
<dbReference type="EMBL" id="CAJFDI010000004">
    <property type="protein sequence ID" value="CAD5226809.1"/>
    <property type="molecule type" value="Genomic_DNA"/>
</dbReference>
<accession>A0A1I7S3G6</accession>
<evidence type="ECO:0000313" key="4">
    <source>
        <dbReference type="Proteomes" id="UP000659654"/>
    </source>
</evidence>